<sequence length="84" mass="8251">MSLLLLITALPGLVAFAATTWAAVRRRRVRSASAGSRDGRRSAACVAPSRSALAPAPADGATAGVAGPAPRVGLATSPQRGGAS</sequence>
<evidence type="ECO:0000313" key="2">
    <source>
        <dbReference type="EMBL" id="ASO18326.1"/>
    </source>
</evidence>
<organism evidence="2 3">
    <name type="scientific">Actinoalloteichus hoggarensis</name>
    <dbReference type="NCBI Taxonomy" id="1470176"/>
    <lineage>
        <taxon>Bacteria</taxon>
        <taxon>Bacillati</taxon>
        <taxon>Actinomycetota</taxon>
        <taxon>Actinomycetes</taxon>
        <taxon>Pseudonocardiales</taxon>
        <taxon>Pseudonocardiaceae</taxon>
        <taxon>Actinoalloteichus</taxon>
    </lineage>
</organism>
<accession>A0A221VXR0</accession>
<dbReference type="AlphaFoldDB" id="A0A221VXR0"/>
<protein>
    <submittedName>
        <fullName evidence="2">Uncharacterized protein</fullName>
    </submittedName>
</protein>
<dbReference type="Proteomes" id="UP000204221">
    <property type="component" value="Chromosome"/>
</dbReference>
<reference evidence="2 3" key="1">
    <citation type="submission" date="2017-07" db="EMBL/GenBank/DDBJ databases">
        <title>Complete genome sequence of Actinoalloteichus hoggarensis DSM 45943, type strain of Actinoalloteichus hoggarensis.</title>
        <authorList>
            <person name="Ruckert C."/>
            <person name="Nouioui I."/>
            <person name="Willmese J."/>
            <person name="van Wezel G."/>
            <person name="Klenk H.-P."/>
            <person name="Kalinowski J."/>
            <person name="Zotchev S.B."/>
        </authorList>
    </citation>
    <scope>NUCLEOTIDE SEQUENCE [LARGE SCALE GENOMIC DNA]</scope>
    <source>
        <strain evidence="2 3">DSM 45943</strain>
    </source>
</reference>
<evidence type="ECO:0000313" key="3">
    <source>
        <dbReference type="Proteomes" id="UP000204221"/>
    </source>
</evidence>
<dbReference type="KEGG" id="ahg:AHOG_03340"/>
<name>A0A221VXR0_9PSEU</name>
<keyword evidence="3" id="KW-1185">Reference proteome</keyword>
<gene>
    <name evidence="2" type="ORF">AHOG_03340</name>
</gene>
<proteinExistence type="predicted"/>
<feature type="region of interest" description="Disordered" evidence="1">
    <location>
        <begin position="30"/>
        <end position="84"/>
    </location>
</feature>
<evidence type="ECO:0000256" key="1">
    <source>
        <dbReference type="SAM" id="MobiDB-lite"/>
    </source>
</evidence>
<feature type="compositionally biased region" description="Low complexity" evidence="1">
    <location>
        <begin position="31"/>
        <end position="75"/>
    </location>
</feature>
<dbReference type="EMBL" id="CP022521">
    <property type="protein sequence ID" value="ASO18326.1"/>
    <property type="molecule type" value="Genomic_DNA"/>
</dbReference>